<sequence>MHVYVVDFAWHGNQTLFIELKGTDYNRKFEGMVRVVDGIIYGDLVHPTKSTLSKEAITYIKNYVSEQISAKKF</sequence>
<dbReference type="RefSeq" id="WP_068453238.1">
    <property type="nucleotide sequence ID" value="NZ_CP147847.1"/>
</dbReference>
<dbReference type="Proteomes" id="UP001398420">
    <property type="component" value="Unassembled WGS sequence"/>
</dbReference>
<keyword evidence="2" id="KW-1185">Reference proteome</keyword>
<evidence type="ECO:0000313" key="1">
    <source>
        <dbReference type="EMBL" id="MEL5988728.1"/>
    </source>
</evidence>
<proteinExistence type="predicted"/>
<evidence type="ECO:0000313" key="2">
    <source>
        <dbReference type="Proteomes" id="UP001398420"/>
    </source>
</evidence>
<organism evidence="1 2">
    <name type="scientific">Kurthia gibsonii</name>
    <dbReference type="NCBI Taxonomy" id="33946"/>
    <lineage>
        <taxon>Bacteria</taxon>
        <taxon>Bacillati</taxon>
        <taxon>Bacillota</taxon>
        <taxon>Bacilli</taxon>
        <taxon>Bacillales</taxon>
        <taxon>Caryophanaceae</taxon>
        <taxon>Kurthia</taxon>
    </lineage>
</organism>
<gene>
    <name evidence="1" type="ORF">AAF454_09995</name>
</gene>
<dbReference type="EMBL" id="JBCEWA010000007">
    <property type="protein sequence ID" value="MEL5988728.1"/>
    <property type="molecule type" value="Genomic_DNA"/>
</dbReference>
<accession>A0ABU9LL77</accession>
<protein>
    <submittedName>
        <fullName evidence="1">Uncharacterized protein</fullName>
    </submittedName>
</protein>
<reference evidence="1 2" key="1">
    <citation type="submission" date="2024-04" db="EMBL/GenBank/DDBJ databases">
        <authorList>
            <person name="Wu Y.S."/>
            <person name="Zhang L."/>
        </authorList>
    </citation>
    <scope>NUCLEOTIDE SEQUENCE [LARGE SCALE GENOMIC DNA]</scope>
    <source>
        <strain evidence="1 2">KG-01</strain>
    </source>
</reference>
<name>A0ABU9LL77_9BACL</name>
<comment type="caution">
    <text evidence="1">The sequence shown here is derived from an EMBL/GenBank/DDBJ whole genome shotgun (WGS) entry which is preliminary data.</text>
</comment>